<dbReference type="InterPro" id="IPR036429">
    <property type="entry name" value="SpoA-like_sf"/>
</dbReference>
<name>A0ABS5C706_9BACT</name>
<keyword evidence="7" id="KW-0472">Membrane</keyword>
<dbReference type="PANTHER" id="PTHR43484:SF1">
    <property type="entry name" value="FLAGELLAR MOTOR SWITCH PROTEIN FLIN"/>
    <property type="match status" value="1"/>
</dbReference>
<proteinExistence type="inferred from homology"/>
<evidence type="ECO:0000313" key="9">
    <source>
        <dbReference type="EMBL" id="MBP3960898.1"/>
    </source>
</evidence>
<dbReference type="Pfam" id="PF01052">
    <property type="entry name" value="FliMN_C"/>
    <property type="match status" value="1"/>
</dbReference>
<keyword evidence="6" id="KW-0283">Flagellar rotation</keyword>
<dbReference type="RefSeq" id="WP_210663384.1">
    <property type="nucleotide sequence ID" value="NZ_JAGKQQ010000002.1"/>
</dbReference>
<organism evidence="9 10">
    <name type="scientific">Gemmata palustris</name>
    <dbReference type="NCBI Taxonomy" id="2822762"/>
    <lineage>
        <taxon>Bacteria</taxon>
        <taxon>Pseudomonadati</taxon>
        <taxon>Planctomycetota</taxon>
        <taxon>Planctomycetia</taxon>
        <taxon>Gemmatales</taxon>
        <taxon>Gemmataceae</taxon>
        <taxon>Gemmata</taxon>
    </lineage>
</organism>
<gene>
    <name evidence="9" type="ORF">J8F10_37225</name>
</gene>
<evidence type="ECO:0000256" key="3">
    <source>
        <dbReference type="ARBA" id="ARBA00021897"/>
    </source>
</evidence>
<keyword evidence="9" id="KW-0282">Flagellum</keyword>
<dbReference type="PRINTS" id="PR00956">
    <property type="entry name" value="FLGMOTORFLIN"/>
</dbReference>
<dbReference type="Proteomes" id="UP000676565">
    <property type="component" value="Unassembled WGS sequence"/>
</dbReference>
<reference evidence="9 10" key="1">
    <citation type="submission" date="2021-04" db="EMBL/GenBank/DDBJ databases">
        <authorList>
            <person name="Ivanova A."/>
        </authorList>
    </citation>
    <scope>NUCLEOTIDE SEQUENCE [LARGE SCALE GENOMIC DNA]</scope>
    <source>
        <strain evidence="9 10">G18</strain>
    </source>
</reference>
<comment type="similarity">
    <text evidence="2">Belongs to the FliN/MopA/SpaO family.</text>
</comment>
<evidence type="ECO:0000313" key="10">
    <source>
        <dbReference type="Proteomes" id="UP000676565"/>
    </source>
</evidence>
<keyword evidence="5" id="KW-0145">Chemotaxis</keyword>
<comment type="caution">
    <text evidence="9">The sequence shown here is derived from an EMBL/GenBank/DDBJ whole genome shotgun (WGS) entry which is preliminary data.</text>
</comment>
<evidence type="ECO:0000256" key="7">
    <source>
        <dbReference type="ARBA" id="ARBA00023136"/>
    </source>
</evidence>
<comment type="subcellular location">
    <subcellularLocation>
        <location evidence="1">Cell membrane</location>
        <topology evidence="1">Peripheral membrane protein</topology>
        <orientation evidence="1">Cytoplasmic side</orientation>
    </subcellularLocation>
</comment>
<sequence>MADPTTPTDPAEAGPAVVAKHAEFPQLDPRAATGAGATLDSLRDVPITVTARLGHTIMPIAEILTLGPGSVVELEEIISAPVELTVRGVPFAVGEVVVVNDHFAVRIKNLLPPRTGRTDL</sequence>
<accession>A0ABS5C706</accession>
<dbReference type="InterPro" id="IPR001543">
    <property type="entry name" value="FliN-like_C"/>
</dbReference>
<protein>
    <recommendedName>
        <fullName evidence="3">Flagellar motor switch protein FliN</fullName>
    </recommendedName>
</protein>
<dbReference type="Gene3D" id="2.30.330.10">
    <property type="entry name" value="SpoA-like"/>
    <property type="match status" value="1"/>
</dbReference>
<dbReference type="InterPro" id="IPR001172">
    <property type="entry name" value="FliN_T3SS_HrcQb"/>
</dbReference>
<evidence type="ECO:0000256" key="4">
    <source>
        <dbReference type="ARBA" id="ARBA00022475"/>
    </source>
</evidence>
<evidence type="ECO:0000256" key="5">
    <source>
        <dbReference type="ARBA" id="ARBA00022500"/>
    </source>
</evidence>
<evidence type="ECO:0000256" key="1">
    <source>
        <dbReference type="ARBA" id="ARBA00004413"/>
    </source>
</evidence>
<evidence type="ECO:0000259" key="8">
    <source>
        <dbReference type="Pfam" id="PF01052"/>
    </source>
</evidence>
<dbReference type="EMBL" id="JAGKQQ010000002">
    <property type="protein sequence ID" value="MBP3960898.1"/>
    <property type="molecule type" value="Genomic_DNA"/>
</dbReference>
<feature type="domain" description="Flagellar motor switch protein FliN-like C-terminal" evidence="8">
    <location>
        <begin position="41"/>
        <end position="110"/>
    </location>
</feature>
<evidence type="ECO:0000256" key="2">
    <source>
        <dbReference type="ARBA" id="ARBA00009226"/>
    </source>
</evidence>
<dbReference type="PANTHER" id="PTHR43484">
    <property type="match status" value="1"/>
</dbReference>
<dbReference type="SUPFAM" id="SSF101801">
    <property type="entry name" value="Surface presentation of antigens (SPOA)"/>
    <property type="match status" value="1"/>
</dbReference>
<keyword evidence="9" id="KW-0966">Cell projection</keyword>
<dbReference type="InterPro" id="IPR051469">
    <property type="entry name" value="FliN/MopA/SpaO"/>
</dbReference>
<keyword evidence="10" id="KW-1185">Reference proteome</keyword>
<keyword evidence="9" id="KW-0969">Cilium</keyword>
<keyword evidence="4" id="KW-1003">Cell membrane</keyword>
<evidence type="ECO:0000256" key="6">
    <source>
        <dbReference type="ARBA" id="ARBA00022779"/>
    </source>
</evidence>